<evidence type="ECO:0000256" key="1">
    <source>
        <dbReference type="ARBA" id="ARBA00004196"/>
    </source>
</evidence>
<accession>A0ABS4JVS1</accession>
<name>A0ABS4JVS1_9FIRM</name>
<organism evidence="5 6">
    <name type="scientific">Symbiobacterium terraclitae</name>
    <dbReference type="NCBI Taxonomy" id="557451"/>
    <lineage>
        <taxon>Bacteria</taxon>
        <taxon>Bacillati</taxon>
        <taxon>Bacillota</taxon>
        <taxon>Clostridia</taxon>
        <taxon>Eubacteriales</taxon>
        <taxon>Symbiobacteriaceae</taxon>
        <taxon>Symbiobacterium</taxon>
    </lineage>
</organism>
<evidence type="ECO:0000259" key="4">
    <source>
        <dbReference type="Pfam" id="PF13407"/>
    </source>
</evidence>
<feature type="chain" id="PRO_5046976377" evidence="3">
    <location>
        <begin position="23"/>
        <end position="359"/>
    </location>
</feature>
<feature type="signal peptide" evidence="3">
    <location>
        <begin position="1"/>
        <end position="22"/>
    </location>
</feature>
<evidence type="ECO:0000313" key="5">
    <source>
        <dbReference type="EMBL" id="MBP2019649.1"/>
    </source>
</evidence>
<dbReference type="InterPro" id="IPR028082">
    <property type="entry name" value="Peripla_BP_I"/>
</dbReference>
<gene>
    <name evidence="5" type="ORF">J2Z79_003091</name>
</gene>
<dbReference type="SUPFAM" id="SSF53822">
    <property type="entry name" value="Periplasmic binding protein-like I"/>
    <property type="match status" value="1"/>
</dbReference>
<feature type="domain" description="Periplasmic binding protein" evidence="4">
    <location>
        <begin position="34"/>
        <end position="308"/>
    </location>
</feature>
<keyword evidence="2 3" id="KW-0732">Signal</keyword>
<proteinExistence type="predicted"/>
<comment type="subcellular location">
    <subcellularLocation>
        <location evidence="1">Cell envelope</location>
    </subcellularLocation>
</comment>
<dbReference type="PANTHER" id="PTHR30036:SF1">
    <property type="entry name" value="D-XYLOSE-BINDING PERIPLASMIC PROTEIN"/>
    <property type="match status" value="1"/>
</dbReference>
<dbReference type="RefSeq" id="WP_209467753.1">
    <property type="nucleotide sequence ID" value="NZ_JAGGLG010000032.1"/>
</dbReference>
<dbReference type="InterPro" id="IPR025997">
    <property type="entry name" value="SBP_2_dom"/>
</dbReference>
<keyword evidence="6" id="KW-1185">Reference proteome</keyword>
<reference evidence="5 6" key="1">
    <citation type="submission" date="2021-03" db="EMBL/GenBank/DDBJ databases">
        <title>Genomic Encyclopedia of Type Strains, Phase IV (KMG-IV): sequencing the most valuable type-strain genomes for metagenomic binning, comparative biology and taxonomic classification.</title>
        <authorList>
            <person name="Goeker M."/>
        </authorList>
    </citation>
    <scope>NUCLEOTIDE SEQUENCE [LARGE SCALE GENOMIC DNA]</scope>
    <source>
        <strain evidence="5 6">DSM 27138</strain>
    </source>
</reference>
<comment type="caution">
    <text evidence="5">The sequence shown here is derived from an EMBL/GenBank/DDBJ whole genome shotgun (WGS) entry which is preliminary data.</text>
</comment>
<evidence type="ECO:0000256" key="2">
    <source>
        <dbReference type="ARBA" id="ARBA00022729"/>
    </source>
</evidence>
<dbReference type="Pfam" id="PF13407">
    <property type="entry name" value="Peripla_BP_4"/>
    <property type="match status" value="1"/>
</dbReference>
<sequence length="359" mass="37710">MRCLTALLAALALLLSSCGAQQAGLGESDPGILIGFSLDTLQEERWQRDRDLFVARARELGAEVIVQAASGDTFLQMSQAENMIARGVDVLVVVAHDAATMGPIVRAAREAGVKVVAYDRLITYVDLDFYLAFDHERAGAMQAEYLVGRVPRGRYVLLGGASADHSAYLLRRGVYSVLEPLKADGQIEIVLDELIPGLTPEEAEALVDRLLTGWGASDGAATDPAAEGLPPAEPPFDAVIAADDAAARGAVAALARHGLAGRVPVAGQNADLDALQRILAGTQTMTVYKPIKELAAAAAEVAVALARGGRPDAPAATSNGKHDVPTLLLEPVAVDGTNWMETVVADGFHRKEDILGIPN</sequence>
<dbReference type="Gene3D" id="3.40.50.2300">
    <property type="match status" value="2"/>
</dbReference>
<evidence type="ECO:0000313" key="6">
    <source>
        <dbReference type="Proteomes" id="UP001519289"/>
    </source>
</evidence>
<protein>
    <submittedName>
        <fullName evidence="5">D-xylose transport system substrate-binding protein</fullName>
    </submittedName>
</protein>
<dbReference type="Proteomes" id="UP001519289">
    <property type="component" value="Unassembled WGS sequence"/>
</dbReference>
<evidence type="ECO:0000256" key="3">
    <source>
        <dbReference type="SAM" id="SignalP"/>
    </source>
</evidence>
<dbReference type="InterPro" id="IPR050555">
    <property type="entry name" value="Bact_Solute-Bind_Prot2"/>
</dbReference>
<dbReference type="EMBL" id="JAGGLG010000032">
    <property type="protein sequence ID" value="MBP2019649.1"/>
    <property type="molecule type" value="Genomic_DNA"/>
</dbReference>
<dbReference type="PROSITE" id="PS51257">
    <property type="entry name" value="PROKAR_LIPOPROTEIN"/>
    <property type="match status" value="1"/>
</dbReference>
<dbReference type="PANTHER" id="PTHR30036">
    <property type="entry name" value="D-XYLOSE-BINDING PERIPLASMIC PROTEIN"/>
    <property type="match status" value="1"/>
</dbReference>